<keyword evidence="3" id="KW-0804">Transcription</keyword>
<evidence type="ECO:0000256" key="1">
    <source>
        <dbReference type="ARBA" id="ARBA00023015"/>
    </source>
</evidence>
<evidence type="ECO:0000259" key="5">
    <source>
        <dbReference type="PROSITE" id="PS51000"/>
    </source>
</evidence>
<evidence type="ECO:0000313" key="7">
    <source>
        <dbReference type="Proteomes" id="UP000245992"/>
    </source>
</evidence>
<evidence type="ECO:0000256" key="3">
    <source>
        <dbReference type="ARBA" id="ARBA00023163"/>
    </source>
</evidence>
<name>A0A2T7TEV3_9ACTN</name>
<evidence type="ECO:0000256" key="4">
    <source>
        <dbReference type="SAM" id="MobiDB-lite"/>
    </source>
</evidence>
<dbReference type="STRING" id="1440053.GCA_000718095_06355"/>
<dbReference type="Pfam" id="PF08220">
    <property type="entry name" value="HTH_DeoR"/>
    <property type="match status" value="1"/>
</dbReference>
<dbReference type="PANTHER" id="PTHR30363:SF44">
    <property type="entry name" value="AGA OPERON TRANSCRIPTIONAL REPRESSOR-RELATED"/>
    <property type="match status" value="1"/>
</dbReference>
<dbReference type="SUPFAM" id="SSF100950">
    <property type="entry name" value="NagB/RpiA/CoA transferase-like"/>
    <property type="match status" value="1"/>
</dbReference>
<dbReference type="AlphaFoldDB" id="A0A2T7TEV3"/>
<dbReference type="InterPro" id="IPR037171">
    <property type="entry name" value="NagB/RpiA_transferase-like"/>
</dbReference>
<dbReference type="InterPro" id="IPR036388">
    <property type="entry name" value="WH-like_DNA-bd_sf"/>
</dbReference>
<dbReference type="PROSITE" id="PS00894">
    <property type="entry name" value="HTH_DEOR_1"/>
    <property type="match status" value="1"/>
</dbReference>
<keyword evidence="2" id="KW-0238">DNA-binding</keyword>
<dbReference type="Proteomes" id="UP000245992">
    <property type="component" value="Unassembled WGS sequence"/>
</dbReference>
<dbReference type="InterPro" id="IPR036390">
    <property type="entry name" value="WH_DNA-bd_sf"/>
</dbReference>
<reference evidence="6 7" key="1">
    <citation type="submission" date="2013-12" db="EMBL/GenBank/DDBJ databases">
        <title>Annotated genome of Streptomyces scopuliridis.</title>
        <authorList>
            <person name="Olson J.B."/>
        </authorList>
    </citation>
    <scope>NUCLEOTIDE SEQUENCE [LARGE SCALE GENOMIC DNA]</scope>
    <source>
        <strain evidence="6 7">RB72</strain>
    </source>
</reference>
<dbReference type="RefSeq" id="WP_051746398.1">
    <property type="nucleotide sequence ID" value="NZ_AZSP01000019.1"/>
</dbReference>
<feature type="region of interest" description="Disordered" evidence="4">
    <location>
        <begin position="253"/>
        <end position="275"/>
    </location>
</feature>
<dbReference type="SUPFAM" id="SSF46785">
    <property type="entry name" value="Winged helix' DNA-binding domain"/>
    <property type="match status" value="1"/>
</dbReference>
<keyword evidence="1" id="KW-0805">Transcription regulation</keyword>
<keyword evidence="7" id="KW-1185">Reference proteome</keyword>
<evidence type="ECO:0000313" key="6">
    <source>
        <dbReference type="EMBL" id="PVE13675.1"/>
    </source>
</evidence>
<dbReference type="GO" id="GO:0003677">
    <property type="term" value="F:DNA binding"/>
    <property type="evidence" value="ECO:0007669"/>
    <property type="project" value="UniProtKB-KW"/>
</dbReference>
<dbReference type="InterPro" id="IPR018356">
    <property type="entry name" value="Tscrpt_reg_HTH_DeoR_CS"/>
</dbReference>
<dbReference type="PRINTS" id="PR00037">
    <property type="entry name" value="HTHLACR"/>
</dbReference>
<dbReference type="Pfam" id="PF00455">
    <property type="entry name" value="DeoRC"/>
    <property type="match status" value="1"/>
</dbReference>
<dbReference type="PROSITE" id="PS51000">
    <property type="entry name" value="HTH_DEOR_2"/>
    <property type="match status" value="1"/>
</dbReference>
<dbReference type="OrthoDB" id="7688673at2"/>
<protein>
    <recommendedName>
        <fullName evidence="5">HTH deoR-type domain-containing protein</fullName>
    </recommendedName>
</protein>
<proteinExistence type="predicted"/>
<gene>
    <name evidence="6" type="ORF">Y717_14685</name>
</gene>
<accession>A0A2T7TEV3</accession>
<dbReference type="InterPro" id="IPR050313">
    <property type="entry name" value="Carb_Metab_HTH_regulators"/>
</dbReference>
<dbReference type="InterPro" id="IPR014036">
    <property type="entry name" value="DeoR-like_C"/>
</dbReference>
<sequence length="275" mass="30202">MKSQKIHRQKAIIDLLQEHGKVETALLSRDLGVTEMTIRRDIEQLEKEGVLYRVYGGAVPTSGRSFEPPFSIRLTQKTESKTAIATQAARLVPRGANVALDFGTKTYFVAKELRKHPGALIAPTGLHAARELAKNPAIRILMPGGHLKPNELSIYGSDAEDFFRSHRWDVSLVSIAGIDTDQGLTDYNRSDAKLKASLIHNSDCVVILAEERYLGAVSFAPVGSLEKVHIVVTDAHPDHKSLTDFHKRGINIISTQNPPHEGDGFAGAEPDRDTD</sequence>
<dbReference type="EMBL" id="AZSP01000019">
    <property type="protein sequence ID" value="PVE13675.1"/>
    <property type="molecule type" value="Genomic_DNA"/>
</dbReference>
<dbReference type="SMART" id="SM00420">
    <property type="entry name" value="HTH_DEOR"/>
    <property type="match status" value="1"/>
</dbReference>
<dbReference type="Gene3D" id="1.10.10.10">
    <property type="entry name" value="Winged helix-like DNA-binding domain superfamily/Winged helix DNA-binding domain"/>
    <property type="match status" value="1"/>
</dbReference>
<organism evidence="6 7">
    <name type="scientific">Streptomyces scopuliridis RB72</name>
    <dbReference type="NCBI Taxonomy" id="1440053"/>
    <lineage>
        <taxon>Bacteria</taxon>
        <taxon>Bacillati</taxon>
        <taxon>Actinomycetota</taxon>
        <taxon>Actinomycetes</taxon>
        <taxon>Kitasatosporales</taxon>
        <taxon>Streptomycetaceae</taxon>
        <taxon>Streptomyces</taxon>
    </lineage>
</organism>
<evidence type="ECO:0000256" key="2">
    <source>
        <dbReference type="ARBA" id="ARBA00023125"/>
    </source>
</evidence>
<comment type="caution">
    <text evidence="6">The sequence shown here is derived from an EMBL/GenBank/DDBJ whole genome shotgun (WGS) entry which is preliminary data.</text>
</comment>
<dbReference type="InterPro" id="IPR001034">
    <property type="entry name" value="DeoR_HTH"/>
</dbReference>
<dbReference type="SMART" id="SM01134">
    <property type="entry name" value="DeoRC"/>
    <property type="match status" value="1"/>
</dbReference>
<dbReference type="GO" id="GO:0003700">
    <property type="term" value="F:DNA-binding transcription factor activity"/>
    <property type="evidence" value="ECO:0007669"/>
    <property type="project" value="InterPro"/>
</dbReference>
<feature type="domain" description="HTH deoR-type" evidence="5">
    <location>
        <begin position="5"/>
        <end position="60"/>
    </location>
</feature>
<dbReference type="PANTHER" id="PTHR30363">
    <property type="entry name" value="HTH-TYPE TRANSCRIPTIONAL REGULATOR SRLR-RELATED"/>
    <property type="match status" value="1"/>
</dbReference>